<dbReference type="GeneID" id="63777295"/>
<comment type="caution">
    <text evidence="2">The sequence shown here is derived from an EMBL/GenBank/DDBJ whole genome shotgun (WGS) entry which is preliminary data.</text>
</comment>
<accession>A0A1Y2DHH5</accession>
<dbReference type="OrthoDB" id="3904217at2759"/>
<reference evidence="2 3" key="1">
    <citation type="submission" date="2016-07" db="EMBL/GenBank/DDBJ databases">
        <title>Pervasive Adenine N6-methylation of Active Genes in Fungi.</title>
        <authorList>
            <consortium name="DOE Joint Genome Institute"/>
            <person name="Mondo S.J."/>
            <person name="Dannebaum R.O."/>
            <person name="Kuo R.C."/>
            <person name="Labutti K."/>
            <person name="Haridas S."/>
            <person name="Kuo A."/>
            <person name="Salamov A."/>
            <person name="Ahrendt S.R."/>
            <person name="Lipzen A."/>
            <person name="Sullivan W."/>
            <person name="Andreopoulos W.B."/>
            <person name="Clum A."/>
            <person name="Lindquist E."/>
            <person name="Daum C."/>
            <person name="Ramamoorthy G.K."/>
            <person name="Gryganskyi A."/>
            <person name="Culley D."/>
            <person name="Magnuson J.K."/>
            <person name="James T.Y."/>
            <person name="O'Malley M.A."/>
            <person name="Stajich J.E."/>
            <person name="Spatafora J.W."/>
            <person name="Visel A."/>
            <person name="Grigoriev I.V."/>
        </authorList>
    </citation>
    <scope>NUCLEOTIDE SEQUENCE [LARGE SCALE GENOMIC DNA]</scope>
    <source>
        <strain evidence="2 3">CBS 129021</strain>
    </source>
</reference>
<organism evidence="2 3">
    <name type="scientific">Pseudomassariella vexata</name>
    <dbReference type="NCBI Taxonomy" id="1141098"/>
    <lineage>
        <taxon>Eukaryota</taxon>
        <taxon>Fungi</taxon>
        <taxon>Dikarya</taxon>
        <taxon>Ascomycota</taxon>
        <taxon>Pezizomycotina</taxon>
        <taxon>Sordariomycetes</taxon>
        <taxon>Xylariomycetidae</taxon>
        <taxon>Amphisphaeriales</taxon>
        <taxon>Pseudomassariaceae</taxon>
        <taxon>Pseudomassariella</taxon>
    </lineage>
</organism>
<dbReference type="Proteomes" id="UP000193689">
    <property type="component" value="Unassembled WGS sequence"/>
</dbReference>
<dbReference type="AlphaFoldDB" id="A0A1Y2DHH5"/>
<name>A0A1Y2DHH5_9PEZI</name>
<evidence type="ECO:0000313" key="2">
    <source>
        <dbReference type="EMBL" id="ORY58698.1"/>
    </source>
</evidence>
<evidence type="ECO:0000313" key="3">
    <source>
        <dbReference type="Proteomes" id="UP000193689"/>
    </source>
</evidence>
<dbReference type="InParanoid" id="A0A1Y2DHH5"/>
<dbReference type="Pfam" id="PF13924">
    <property type="entry name" value="Lipocalin_5"/>
    <property type="match status" value="1"/>
</dbReference>
<keyword evidence="3" id="KW-1185">Reference proteome</keyword>
<protein>
    <submittedName>
        <fullName evidence="2">Lipocalin-like domain-containing protein</fullName>
    </submittedName>
</protein>
<dbReference type="EMBL" id="MCFJ01000015">
    <property type="protein sequence ID" value="ORY58698.1"/>
    <property type="molecule type" value="Genomic_DNA"/>
</dbReference>
<dbReference type="RefSeq" id="XP_040711510.1">
    <property type="nucleotide sequence ID" value="XM_040861083.1"/>
</dbReference>
<evidence type="ECO:0000259" key="1">
    <source>
        <dbReference type="Pfam" id="PF13924"/>
    </source>
</evidence>
<gene>
    <name evidence="2" type="ORF">BCR38DRAFT_446325</name>
</gene>
<sequence>MVASGDILDTIVGIWQLVNTTNFESNGTSINTEPQAGILTYHKYGYMSANTMSTVPEFRPEGLTWPPQDNQTDLDWATVARHTLGYSGPFSINQSTANTGFITHGPLYVADIPSWVGTEQLRPYTLTKGKEETILRFTLINDENGRESNLYWKKLS</sequence>
<dbReference type="InterPro" id="IPR024311">
    <property type="entry name" value="Lipocalin-like"/>
</dbReference>
<proteinExistence type="predicted"/>
<feature type="domain" description="Lipocalin-like" evidence="1">
    <location>
        <begin position="12"/>
        <end position="154"/>
    </location>
</feature>